<name>A0AAP3Q547_9FIRM</name>
<dbReference type="Pfam" id="PF05147">
    <property type="entry name" value="LANC_like"/>
    <property type="match status" value="1"/>
</dbReference>
<dbReference type="CDD" id="cd04793">
    <property type="entry name" value="LanC"/>
    <property type="match status" value="1"/>
</dbReference>
<dbReference type="Gene3D" id="1.50.10.20">
    <property type="match status" value="1"/>
</dbReference>
<reference evidence="2" key="1">
    <citation type="submission" date="2023-01" db="EMBL/GenBank/DDBJ databases">
        <title>Human gut microbiome strain richness.</title>
        <authorList>
            <person name="Chen-Liaw A."/>
        </authorList>
    </citation>
    <scope>NUCLEOTIDE SEQUENCE</scope>
    <source>
        <strain evidence="2">1001283st1_D2_1001283B150209_150212</strain>
    </source>
</reference>
<feature type="binding site" evidence="1">
    <location>
        <position position="333"/>
    </location>
    <ligand>
        <name>Zn(2+)</name>
        <dbReference type="ChEBI" id="CHEBI:29105"/>
    </ligand>
</feature>
<dbReference type="EMBL" id="JAQLYE010000052">
    <property type="protein sequence ID" value="MDB8019374.1"/>
    <property type="molecule type" value="Genomic_DNA"/>
</dbReference>
<dbReference type="PRINTS" id="PR01955">
    <property type="entry name" value="LANCFRANKIA"/>
</dbReference>
<dbReference type="SMART" id="SM01260">
    <property type="entry name" value="LANC_like"/>
    <property type="match status" value="1"/>
</dbReference>
<dbReference type="PRINTS" id="PR01950">
    <property type="entry name" value="LANCSUPER"/>
</dbReference>
<organism evidence="2 3">
    <name type="scientific">Agathobacter rectalis</name>
    <dbReference type="NCBI Taxonomy" id="39491"/>
    <lineage>
        <taxon>Bacteria</taxon>
        <taxon>Bacillati</taxon>
        <taxon>Bacillota</taxon>
        <taxon>Clostridia</taxon>
        <taxon>Lachnospirales</taxon>
        <taxon>Lachnospiraceae</taxon>
        <taxon>Agathobacter</taxon>
    </lineage>
</organism>
<evidence type="ECO:0000256" key="1">
    <source>
        <dbReference type="PIRSR" id="PIRSR607822-1"/>
    </source>
</evidence>
<sequence>MIGTKEFMENEKNLKSIIEFYLNGVEKYLAYDTVSDSLHSILLLAELYNNLENTKKWDKIIYLKWNNIQEKSKGNGNSFFARIGFFNGLAEICFIADILNSSTGNYQKLVYKLRTAFINTIPSYVHMLYEHMKEMKCPDYDCINGASGVIRYLLDCPHDQAKDMAKLLVQYLVDVTNRKGEYPAWYIKNYNLPSEEDRILYASGAINFSLSHGVSGILAILIIALQKGICVSGQKNAIEILAHKYILEYKVVENNIPYWPGMLSYEKFKKREIDDLSRRMSWCYGSIGILRSLQLYEQAFPDYRLKREIEDAVISLSKIPCEEYLFDSPTICHGYAGMLVVLNVINQEVKSDVIQKRVLELVDILNNFFSEKNRFGFRNIDFVSSKEGILKNVTEDLSFLTGSTGVILSMLSVVRGETTFEKHLLIK</sequence>
<feature type="binding site" evidence="1">
    <location>
        <position position="332"/>
    </location>
    <ligand>
        <name>Zn(2+)</name>
        <dbReference type="ChEBI" id="CHEBI:29105"/>
    </ligand>
</feature>
<evidence type="ECO:0000313" key="3">
    <source>
        <dbReference type="Proteomes" id="UP001212823"/>
    </source>
</evidence>
<comment type="caution">
    <text evidence="2">The sequence shown here is derived from an EMBL/GenBank/DDBJ whole genome shotgun (WGS) entry which is preliminary data.</text>
</comment>
<dbReference type="InterPro" id="IPR033889">
    <property type="entry name" value="LanC"/>
</dbReference>
<dbReference type="GO" id="GO:0031179">
    <property type="term" value="P:peptide modification"/>
    <property type="evidence" value="ECO:0007669"/>
    <property type="project" value="InterPro"/>
</dbReference>
<dbReference type="Proteomes" id="UP001212823">
    <property type="component" value="Unassembled WGS sequence"/>
</dbReference>
<dbReference type="AlphaFoldDB" id="A0AAP3Q547"/>
<gene>
    <name evidence="2" type="ORF">PNE45_15305</name>
</gene>
<dbReference type="GO" id="GO:0046872">
    <property type="term" value="F:metal ion binding"/>
    <property type="evidence" value="ECO:0007669"/>
    <property type="project" value="UniProtKB-KW"/>
</dbReference>
<keyword evidence="1" id="KW-0862">Zinc</keyword>
<dbReference type="RefSeq" id="WP_306775951.1">
    <property type="nucleotide sequence ID" value="NZ_JADPAO010000053.1"/>
</dbReference>
<protein>
    <submittedName>
        <fullName evidence="2">Lanthionine synthetase C family protein</fullName>
    </submittedName>
</protein>
<evidence type="ECO:0000313" key="2">
    <source>
        <dbReference type="EMBL" id="MDB8019374.1"/>
    </source>
</evidence>
<dbReference type="InterPro" id="IPR007822">
    <property type="entry name" value="LANC-like"/>
</dbReference>
<keyword evidence="1" id="KW-0479">Metal-binding</keyword>
<accession>A0AAP3Q547</accession>
<dbReference type="SUPFAM" id="SSF158745">
    <property type="entry name" value="LanC-like"/>
    <property type="match status" value="1"/>
</dbReference>
<proteinExistence type="predicted"/>
<feature type="binding site" evidence="1">
    <location>
        <position position="283"/>
    </location>
    <ligand>
        <name>Zn(2+)</name>
        <dbReference type="ChEBI" id="CHEBI:29105"/>
    </ligand>
</feature>